<dbReference type="OrthoDB" id="9813965at2"/>
<evidence type="ECO:0000313" key="3">
    <source>
        <dbReference type="EMBL" id="PJI93651.1"/>
    </source>
</evidence>
<keyword evidence="1" id="KW-0479">Metal-binding</keyword>
<dbReference type="Proteomes" id="UP000231586">
    <property type="component" value="Unassembled WGS sequence"/>
</dbReference>
<proteinExistence type="predicted"/>
<dbReference type="GO" id="GO:0046872">
    <property type="term" value="F:metal ion binding"/>
    <property type="evidence" value="ECO:0007669"/>
    <property type="project" value="UniProtKB-KW"/>
</dbReference>
<dbReference type="InterPro" id="IPR036163">
    <property type="entry name" value="HMA_dom_sf"/>
</dbReference>
<dbReference type="InterPro" id="IPR006121">
    <property type="entry name" value="HMA_dom"/>
</dbReference>
<dbReference type="EMBL" id="PGTZ01000007">
    <property type="protein sequence ID" value="PJI93651.1"/>
    <property type="molecule type" value="Genomic_DNA"/>
</dbReference>
<dbReference type="CDD" id="cd00371">
    <property type="entry name" value="HMA"/>
    <property type="match status" value="1"/>
</dbReference>
<organism evidence="3 4">
    <name type="scientific">Luteimicrobium subarcticum</name>
    <dbReference type="NCBI Taxonomy" id="620910"/>
    <lineage>
        <taxon>Bacteria</taxon>
        <taxon>Bacillati</taxon>
        <taxon>Actinomycetota</taxon>
        <taxon>Actinomycetes</taxon>
        <taxon>Micrococcales</taxon>
        <taxon>Luteimicrobium</taxon>
    </lineage>
</organism>
<gene>
    <name evidence="3" type="ORF">CLV34_1125</name>
</gene>
<feature type="domain" description="HMA" evidence="2">
    <location>
        <begin position="5"/>
        <end position="73"/>
    </location>
</feature>
<protein>
    <submittedName>
        <fullName evidence="3">Copper chaperone CopZ</fullName>
    </submittedName>
</protein>
<accession>A0A2M8WRT7</accession>
<dbReference type="PROSITE" id="PS01047">
    <property type="entry name" value="HMA_1"/>
    <property type="match status" value="1"/>
</dbReference>
<name>A0A2M8WRT7_9MICO</name>
<evidence type="ECO:0000259" key="2">
    <source>
        <dbReference type="PROSITE" id="PS50846"/>
    </source>
</evidence>
<dbReference type="PROSITE" id="PS50846">
    <property type="entry name" value="HMA_2"/>
    <property type="match status" value="1"/>
</dbReference>
<dbReference type="InterPro" id="IPR017969">
    <property type="entry name" value="Heavy-metal-associated_CS"/>
</dbReference>
<dbReference type="SUPFAM" id="SSF55008">
    <property type="entry name" value="HMA, heavy metal-associated domain"/>
    <property type="match status" value="1"/>
</dbReference>
<dbReference type="RefSeq" id="WP_100349309.1">
    <property type="nucleotide sequence ID" value="NZ_PGTZ01000007.1"/>
</dbReference>
<sequence>MTTTAARTLDVTGMTCGHCVHAVTEELTALDGVAGVDVELQAGGTSHVTVTTTTDVPEDALRAAVDEAGYALVAVR</sequence>
<keyword evidence="4" id="KW-1185">Reference proteome</keyword>
<evidence type="ECO:0000256" key="1">
    <source>
        <dbReference type="ARBA" id="ARBA00022723"/>
    </source>
</evidence>
<reference evidence="3 4" key="1">
    <citation type="submission" date="2017-11" db="EMBL/GenBank/DDBJ databases">
        <title>Genomic Encyclopedia of Archaeal and Bacterial Type Strains, Phase II (KMG-II): From Individual Species to Whole Genera.</title>
        <authorList>
            <person name="Goeker M."/>
        </authorList>
    </citation>
    <scope>NUCLEOTIDE SEQUENCE [LARGE SCALE GENOMIC DNA]</scope>
    <source>
        <strain evidence="3 4">DSM 22413</strain>
    </source>
</reference>
<dbReference type="Pfam" id="PF00403">
    <property type="entry name" value="HMA"/>
    <property type="match status" value="1"/>
</dbReference>
<dbReference type="AlphaFoldDB" id="A0A2M8WRT7"/>
<evidence type="ECO:0000313" key="4">
    <source>
        <dbReference type="Proteomes" id="UP000231586"/>
    </source>
</evidence>
<dbReference type="Gene3D" id="3.30.70.100">
    <property type="match status" value="1"/>
</dbReference>
<comment type="caution">
    <text evidence="3">The sequence shown here is derived from an EMBL/GenBank/DDBJ whole genome shotgun (WGS) entry which is preliminary data.</text>
</comment>